<dbReference type="Proteomes" id="UP000651728">
    <property type="component" value="Unassembled WGS sequence"/>
</dbReference>
<evidence type="ECO:0008006" key="4">
    <source>
        <dbReference type="Google" id="ProtNLM"/>
    </source>
</evidence>
<protein>
    <recommendedName>
        <fullName evidence="4">DUF3558 domain-containing protein</fullName>
    </recommendedName>
</protein>
<evidence type="ECO:0000313" key="3">
    <source>
        <dbReference type="Proteomes" id="UP000651728"/>
    </source>
</evidence>
<gene>
    <name evidence="2" type="ORF">Mam01_48900</name>
</gene>
<evidence type="ECO:0000256" key="1">
    <source>
        <dbReference type="SAM" id="SignalP"/>
    </source>
</evidence>
<keyword evidence="1" id="KW-0732">Signal</keyword>
<comment type="caution">
    <text evidence="2">The sequence shown here is derived from an EMBL/GenBank/DDBJ whole genome shotgun (WGS) entry which is preliminary data.</text>
</comment>
<dbReference type="PROSITE" id="PS51257">
    <property type="entry name" value="PROKAR_LIPOPROTEIN"/>
    <property type="match status" value="1"/>
</dbReference>
<name>A0ABQ4FIS5_9ACTN</name>
<feature type="chain" id="PRO_5046024079" description="DUF3558 domain-containing protein" evidence="1">
    <location>
        <begin position="21"/>
        <end position="195"/>
    </location>
</feature>
<keyword evidence="3" id="KW-1185">Reference proteome</keyword>
<reference evidence="2 3" key="1">
    <citation type="submission" date="2021-01" db="EMBL/GenBank/DDBJ databases">
        <title>Whole genome shotgun sequence of Microbispora amethystogenes NBRC 101907.</title>
        <authorList>
            <person name="Komaki H."/>
            <person name="Tamura T."/>
        </authorList>
    </citation>
    <scope>NUCLEOTIDE SEQUENCE [LARGE SCALE GENOMIC DNA]</scope>
    <source>
        <strain evidence="2 3">NBRC 101907</strain>
    </source>
</reference>
<sequence length="195" mass="20613">MIAMSRAVRAVGLICLFALAAACQHGEAKVDRTPLPTVAAPPYICHLVPLKAVELMTGERDPLVSGYFNFDRPSGLGDGNCAVYQRNGDRMKVLQIILVPMGTEERVKDQLRIGASPLPSIMPGAIGYYGKDPFSKHASAHATIARGTALLIVRLDRGVEGRDNEADVVALMKLIAPKLITSAGTPAPTPSAGKG</sequence>
<dbReference type="EMBL" id="BOOB01000038">
    <property type="protein sequence ID" value="GIH34726.1"/>
    <property type="molecule type" value="Genomic_DNA"/>
</dbReference>
<proteinExistence type="predicted"/>
<evidence type="ECO:0000313" key="2">
    <source>
        <dbReference type="EMBL" id="GIH34726.1"/>
    </source>
</evidence>
<accession>A0ABQ4FIS5</accession>
<organism evidence="2 3">
    <name type="scientific">Microbispora amethystogenes</name>
    <dbReference type="NCBI Taxonomy" id="1427754"/>
    <lineage>
        <taxon>Bacteria</taxon>
        <taxon>Bacillati</taxon>
        <taxon>Actinomycetota</taxon>
        <taxon>Actinomycetes</taxon>
        <taxon>Streptosporangiales</taxon>
        <taxon>Streptosporangiaceae</taxon>
        <taxon>Microbispora</taxon>
    </lineage>
</organism>
<feature type="signal peptide" evidence="1">
    <location>
        <begin position="1"/>
        <end position="20"/>
    </location>
</feature>